<accession>A0AAV1HTV5</accession>
<evidence type="ECO:0000259" key="1">
    <source>
        <dbReference type="Pfam" id="PF00144"/>
    </source>
</evidence>
<dbReference type="PANTHER" id="PTHR43283:SF7">
    <property type="entry name" value="BETA-LACTAMASE-RELATED DOMAIN-CONTAINING PROTEIN"/>
    <property type="match status" value="1"/>
</dbReference>
<sequence length="421" mass="45535">MTLQANCTCPFPLPQALGKPETTPYYARADSFSPQDQFSGIPTPVIAWNPKYGCQVLQHVTSPIQQDPVYPAFTEDGVPPVVFDWPVATAGSSAAFPNVDYNLIKTQMAQFFPDTAPAGVNPGITDSNTFAIGVFYKGKLIAEQYAPGITPTTKLLSNSIIKSFLLNYMAGLRSVDGKMSIDDPVGAPHWGAQVIKERGIKVDNLLRTNAGLQPEGGSIPEQDYYDDSIMLTDQPDVPAYAAGQPLAYAPPGAVWDYSNAGFAMAALAIRNSFGGDNTSYWSYPFNRLYKRVGCANVTLGTDSVGNLLQTATGMFATLYDYAKLGSIFLNGGKFHGQQILPKEWVEYSLTPVPNSDTPGGGQYGAGWWLGGYPTVKQYSYNAFGAFGQRVLIVPEKDLMILHFGLASGAVRDGYVWNTQGF</sequence>
<dbReference type="InterPro" id="IPR050789">
    <property type="entry name" value="Diverse_Enzym_Activities"/>
</dbReference>
<evidence type="ECO:0000313" key="3">
    <source>
        <dbReference type="Proteomes" id="UP001314263"/>
    </source>
</evidence>
<dbReference type="InterPro" id="IPR001466">
    <property type="entry name" value="Beta-lactam-related"/>
</dbReference>
<organism evidence="2 3">
    <name type="scientific">Coccomyxa viridis</name>
    <dbReference type="NCBI Taxonomy" id="1274662"/>
    <lineage>
        <taxon>Eukaryota</taxon>
        <taxon>Viridiplantae</taxon>
        <taxon>Chlorophyta</taxon>
        <taxon>core chlorophytes</taxon>
        <taxon>Trebouxiophyceae</taxon>
        <taxon>Trebouxiophyceae incertae sedis</taxon>
        <taxon>Coccomyxaceae</taxon>
        <taxon>Coccomyxa</taxon>
    </lineage>
</organism>
<reference evidence="2 3" key="1">
    <citation type="submission" date="2023-10" db="EMBL/GenBank/DDBJ databases">
        <authorList>
            <person name="Maclean D."/>
            <person name="Macfadyen A."/>
        </authorList>
    </citation>
    <scope>NUCLEOTIDE SEQUENCE [LARGE SCALE GENOMIC DNA]</scope>
</reference>
<proteinExistence type="predicted"/>
<dbReference type="Pfam" id="PF00144">
    <property type="entry name" value="Beta-lactamase"/>
    <property type="match status" value="1"/>
</dbReference>
<keyword evidence="3" id="KW-1185">Reference proteome</keyword>
<dbReference type="PANTHER" id="PTHR43283">
    <property type="entry name" value="BETA-LACTAMASE-RELATED"/>
    <property type="match status" value="1"/>
</dbReference>
<dbReference type="AlphaFoldDB" id="A0AAV1HTV5"/>
<dbReference type="EMBL" id="CAUYUE010000002">
    <property type="protein sequence ID" value="CAK0740300.1"/>
    <property type="molecule type" value="Genomic_DNA"/>
</dbReference>
<gene>
    <name evidence="2" type="ORF">CVIRNUC_001240</name>
</gene>
<comment type="caution">
    <text evidence="2">The sequence shown here is derived from an EMBL/GenBank/DDBJ whole genome shotgun (WGS) entry which is preliminary data.</text>
</comment>
<feature type="domain" description="Beta-lactamase-related" evidence="1">
    <location>
        <begin position="130"/>
        <end position="400"/>
    </location>
</feature>
<name>A0AAV1HTV5_9CHLO</name>
<dbReference type="SUPFAM" id="SSF56601">
    <property type="entry name" value="beta-lactamase/transpeptidase-like"/>
    <property type="match status" value="1"/>
</dbReference>
<dbReference type="InterPro" id="IPR012338">
    <property type="entry name" value="Beta-lactam/transpept-like"/>
</dbReference>
<dbReference type="Proteomes" id="UP001314263">
    <property type="component" value="Unassembled WGS sequence"/>
</dbReference>
<evidence type="ECO:0000313" key="2">
    <source>
        <dbReference type="EMBL" id="CAK0740300.1"/>
    </source>
</evidence>
<protein>
    <recommendedName>
        <fullName evidence="1">Beta-lactamase-related domain-containing protein</fullName>
    </recommendedName>
</protein>
<dbReference type="Gene3D" id="3.40.710.10">
    <property type="entry name" value="DD-peptidase/beta-lactamase superfamily"/>
    <property type="match status" value="1"/>
</dbReference>